<feature type="non-terminal residue" evidence="2">
    <location>
        <position position="1"/>
    </location>
</feature>
<keyword evidence="1" id="KW-1133">Transmembrane helix</keyword>
<dbReference type="RefSeq" id="WP_212635340.1">
    <property type="nucleotide sequence ID" value="NZ_FQYU01000020.1"/>
</dbReference>
<feature type="transmembrane region" description="Helical" evidence="1">
    <location>
        <begin position="12"/>
        <end position="38"/>
    </location>
</feature>
<evidence type="ECO:0000313" key="3">
    <source>
        <dbReference type="Proteomes" id="UP000184543"/>
    </source>
</evidence>
<dbReference type="SUPFAM" id="SSF49464">
    <property type="entry name" value="Carboxypeptidase regulatory domain-like"/>
    <property type="match status" value="1"/>
</dbReference>
<keyword evidence="1" id="KW-0472">Membrane</keyword>
<protein>
    <submittedName>
        <fullName evidence="2">CarboxypepD_reg-like domain-containing protein</fullName>
    </submittedName>
</protein>
<reference evidence="3" key="1">
    <citation type="submission" date="2016-11" db="EMBL/GenBank/DDBJ databases">
        <authorList>
            <person name="Varghese N."/>
            <person name="Submissions S."/>
        </authorList>
    </citation>
    <scope>NUCLEOTIDE SEQUENCE [LARGE SCALE GENOMIC DNA]</scope>
    <source>
        <strain evidence="3">DSM 19858</strain>
    </source>
</reference>
<proteinExistence type="predicted"/>
<keyword evidence="3" id="KW-1185">Reference proteome</keyword>
<accession>A0A1M6PEH7</accession>
<dbReference type="AlphaFoldDB" id="A0A1M6PEH7"/>
<sequence>PLPRYAKHTSQLAIAVWPLCLNLKMRTIFYILIIFQLFSSKAFSQEIVMNGTVIDSENQKPIEFVNIGVQNKNQGTITNPNGEFNLKLPKEYKTDSITISHINYYSIKILAQNLKNQTIFLEPKTTELSEVIVSNKKIKNRKIGVKSYNRLLSMQVTSKSTDIIEIAQLIRIPAEEAKVKAVNFNIRKWSKVDGVKVRINFYENIDNYPSKKIIQKNIIQEIPTERESDWIRIDLNDNDIYITQDFFIGIEFIPNFNSPTIVDIGAILTKGKGYRRESSLGTWEKLNGGASINVEIAY</sequence>
<organism evidence="2 3">
    <name type="scientific">Pseudozobellia thermophila</name>
    <dbReference type="NCBI Taxonomy" id="192903"/>
    <lineage>
        <taxon>Bacteria</taxon>
        <taxon>Pseudomonadati</taxon>
        <taxon>Bacteroidota</taxon>
        <taxon>Flavobacteriia</taxon>
        <taxon>Flavobacteriales</taxon>
        <taxon>Flavobacteriaceae</taxon>
        <taxon>Pseudozobellia</taxon>
    </lineage>
</organism>
<name>A0A1M6PEH7_9FLAO</name>
<gene>
    <name evidence="2" type="ORF">SAMN04488513_12019</name>
</gene>
<dbReference type="InterPro" id="IPR008969">
    <property type="entry name" value="CarboxyPept-like_regulatory"/>
</dbReference>
<dbReference type="EMBL" id="FQYU01000020">
    <property type="protein sequence ID" value="SHK06327.1"/>
    <property type="molecule type" value="Genomic_DNA"/>
</dbReference>
<dbReference type="Gene3D" id="2.60.40.1120">
    <property type="entry name" value="Carboxypeptidase-like, regulatory domain"/>
    <property type="match status" value="1"/>
</dbReference>
<dbReference type="Proteomes" id="UP000184543">
    <property type="component" value="Unassembled WGS sequence"/>
</dbReference>
<evidence type="ECO:0000313" key="2">
    <source>
        <dbReference type="EMBL" id="SHK06327.1"/>
    </source>
</evidence>
<keyword evidence="1" id="KW-0812">Transmembrane</keyword>
<dbReference type="STRING" id="192903.SAMN04488513_12019"/>
<evidence type="ECO:0000256" key="1">
    <source>
        <dbReference type="SAM" id="Phobius"/>
    </source>
</evidence>
<dbReference type="Pfam" id="PF13715">
    <property type="entry name" value="CarbopepD_reg_2"/>
    <property type="match status" value="1"/>
</dbReference>